<dbReference type="AlphaFoldDB" id="A0A9W8MVH8"/>
<dbReference type="Gene3D" id="2.60.120.260">
    <property type="entry name" value="Galactose-binding domain-like"/>
    <property type="match status" value="1"/>
</dbReference>
<dbReference type="GO" id="GO:0016020">
    <property type="term" value="C:membrane"/>
    <property type="evidence" value="ECO:0007669"/>
    <property type="project" value="UniProtKB-SubCell"/>
</dbReference>
<dbReference type="InterPro" id="IPR051694">
    <property type="entry name" value="Immunoregulatory_rcpt-like"/>
</dbReference>
<evidence type="ECO:0000256" key="1">
    <source>
        <dbReference type="ARBA" id="ARBA00004167"/>
    </source>
</evidence>
<evidence type="ECO:0000256" key="5">
    <source>
        <dbReference type="SAM" id="MobiDB-lite"/>
    </source>
</evidence>
<protein>
    <submittedName>
        <fullName evidence="7">Uncharacterized protein</fullName>
    </submittedName>
</protein>
<accession>A0A9W8MVH8</accession>
<evidence type="ECO:0000313" key="7">
    <source>
        <dbReference type="EMBL" id="KAJ3505496.1"/>
    </source>
</evidence>
<organism evidence="7 8">
    <name type="scientific">Agrocybe chaxingu</name>
    <dbReference type="NCBI Taxonomy" id="84603"/>
    <lineage>
        <taxon>Eukaryota</taxon>
        <taxon>Fungi</taxon>
        <taxon>Dikarya</taxon>
        <taxon>Basidiomycota</taxon>
        <taxon>Agaricomycotina</taxon>
        <taxon>Agaricomycetes</taxon>
        <taxon>Agaricomycetidae</taxon>
        <taxon>Agaricales</taxon>
        <taxon>Agaricineae</taxon>
        <taxon>Strophariaceae</taxon>
        <taxon>Agrocybe</taxon>
    </lineage>
</organism>
<dbReference type="OrthoDB" id="3004867at2759"/>
<feature type="region of interest" description="Disordered" evidence="5">
    <location>
        <begin position="338"/>
        <end position="401"/>
    </location>
</feature>
<dbReference type="EMBL" id="JANKHO010000876">
    <property type="protein sequence ID" value="KAJ3505496.1"/>
    <property type="molecule type" value="Genomic_DNA"/>
</dbReference>
<comment type="caution">
    <text evidence="7">The sequence shown here is derived from an EMBL/GenBank/DDBJ whole genome shotgun (WGS) entry which is preliminary data.</text>
</comment>
<evidence type="ECO:0000256" key="4">
    <source>
        <dbReference type="ARBA" id="ARBA00023136"/>
    </source>
</evidence>
<sequence length="401" mass="42830">MSYYEAFLDDNDPSAVIYSDGWSVMTQDGSWTGSMHQTARIGSYVRIRFTGSAVSIICTIPTGSHSERVLASVSIDGGPPVNVSATCTPPVQWNYQLFTAESLPYGSHLLVMTNTGNENYLRMDRIDYDPTDRFSPQMLSTQAPPPPATSVVVVTASPVPSSSTTHTRSSKISLPSSIDLLAQNISATSEVVPTWTSTSDSAYPNSTASSPTAIIANDIASAGSHSSLSTLAIVGGVLGGLLTVVTLSVIAYFLRRRQKERSRRLQAIDLTRESCPHELAPETEVVTTATPFVLYPLSTQPSVESFSRLSTHHPHMPITDEKGHRGLGRRWSIGSSQVSASVSGRSTSQAALIDASSSTHNVSPTRSDHAPLTPLRKGMSATANPQLTYHEAPPAYHGSGL</sequence>
<evidence type="ECO:0000313" key="8">
    <source>
        <dbReference type="Proteomes" id="UP001148786"/>
    </source>
</evidence>
<evidence type="ECO:0000256" key="2">
    <source>
        <dbReference type="ARBA" id="ARBA00022692"/>
    </source>
</evidence>
<keyword evidence="3 6" id="KW-1133">Transmembrane helix</keyword>
<comment type="subcellular location">
    <subcellularLocation>
        <location evidence="1">Membrane</location>
        <topology evidence="1">Single-pass membrane protein</topology>
    </subcellularLocation>
</comment>
<keyword evidence="4 6" id="KW-0472">Membrane</keyword>
<name>A0A9W8MVH8_9AGAR</name>
<feature type="compositionally biased region" description="Polar residues" evidence="5">
    <location>
        <begin position="355"/>
        <end position="365"/>
    </location>
</feature>
<keyword evidence="2 6" id="KW-0812">Transmembrane</keyword>
<keyword evidence="8" id="KW-1185">Reference proteome</keyword>
<dbReference type="Proteomes" id="UP001148786">
    <property type="component" value="Unassembled WGS sequence"/>
</dbReference>
<reference evidence="7" key="1">
    <citation type="submission" date="2022-07" db="EMBL/GenBank/DDBJ databases">
        <title>Genome Sequence of Agrocybe chaxingu.</title>
        <authorList>
            <person name="Buettner E."/>
        </authorList>
    </citation>
    <scope>NUCLEOTIDE SEQUENCE</scope>
    <source>
        <strain evidence="7">MP-N11</strain>
    </source>
</reference>
<feature type="compositionally biased region" description="Low complexity" evidence="5">
    <location>
        <begin position="338"/>
        <end position="350"/>
    </location>
</feature>
<dbReference type="PANTHER" id="PTHR15549">
    <property type="entry name" value="PAIRED IMMUNOGLOBULIN-LIKE TYPE 2 RECEPTOR"/>
    <property type="match status" value="1"/>
</dbReference>
<gene>
    <name evidence="7" type="ORF">NLJ89_g7386</name>
</gene>
<evidence type="ECO:0000256" key="6">
    <source>
        <dbReference type="SAM" id="Phobius"/>
    </source>
</evidence>
<feature type="transmembrane region" description="Helical" evidence="6">
    <location>
        <begin position="231"/>
        <end position="254"/>
    </location>
</feature>
<dbReference type="GO" id="GO:0071944">
    <property type="term" value="C:cell periphery"/>
    <property type="evidence" value="ECO:0007669"/>
    <property type="project" value="UniProtKB-ARBA"/>
</dbReference>
<evidence type="ECO:0000256" key="3">
    <source>
        <dbReference type="ARBA" id="ARBA00022989"/>
    </source>
</evidence>
<proteinExistence type="predicted"/>